<proteinExistence type="predicted"/>
<dbReference type="SUPFAM" id="SSF52833">
    <property type="entry name" value="Thioredoxin-like"/>
    <property type="match status" value="1"/>
</dbReference>
<evidence type="ECO:0000313" key="3">
    <source>
        <dbReference type="Proteomes" id="UP001595190"/>
    </source>
</evidence>
<dbReference type="RefSeq" id="WP_394310751.1">
    <property type="nucleotide sequence ID" value="NZ_JBHGPK010000004.1"/>
</dbReference>
<dbReference type="CDD" id="cd02955">
    <property type="entry name" value="SSP411"/>
    <property type="match status" value="1"/>
</dbReference>
<protein>
    <submittedName>
        <fullName evidence="2">Thioredoxin domain-containing protein</fullName>
    </submittedName>
</protein>
<dbReference type="PANTHER" id="PTHR42899:SF1">
    <property type="entry name" value="SPERMATOGENESIS-ASSOCIATED PROTEIN 20"/>
    <property type="match status" value="1"/>
</dbReference>
<dbReference type="Gene3D" id="3.40.30.10">
    <property type="entry name" value="Glutaredoxin"/>
    <property type="match status" value="1"/>
</dbReference>
<dbReference type="InterPro" id="IPR036249">
    <property type="entry name" value="Thioredoxin-like_sf"/>
</dbReference>
<reference evidence="2 3" key="1">
    <citation type="submission" date="2024-09" db="EMBL/GenBank/DDBJ databases">
        <title>Description of Labrys sedimenti sp. nov., isolated from a diclofenac-degrading enrichment culture, and genome-based reclassification of Labrys portucalensis as a later heterotypic synonym of Labrys neptuniae.</title>
        <authorList>
            <person name="Tancsics A."/>
            <person name="Csepanyi A."/>
        </authorList>
    </citation>
    <scope>NUCLEOTIDE SEQUENCE [LARGE SCALE GENOMIC DNA]</scope>
    <source>
        <strain evidence="2 3">LMG 23412</strain>
    </source>
</reference>
<organism evidence="2 3">
    <name type="scientific">Labrys neptuniae</name>
    <dbReference type="NCBI Taxonomy" id="376174"/>
    <lineage>
        <taxon>Bacteria</taxon>
        <taxon>Pseudomonadati</taxon>
        <taxon>Pseudomonadota</taxon>
        <taxon>Alphaproteobacteria</taxon>
        <taxon>Hyphomicrobiales</taxon>
        <taxon>Xanthobacteraceae</taxon>
        <taxon>Labrys</taxon>
    </lineage>
</organism>
<accession>A0ABV6ZEF7</accession>
<dbReference type="InterPro" id="IPR004879">
    <property type="entry name" value="Ssp411-like_TRX"/>
</dbReference>
<evidence type="ECO:0000313" key="2">
    <source>
        <dbReference type="EMBL" id="MFC2250487.1"/>
    </source>
</evidence>
<dbReference type="Gene3D" id="1.50.10.10">
    <property type="match status" value="1"/>
</dbReference>
<name>A0ABV6ZEF7_9HYPH</name>
<evidence type="ECO:0000259" key="1">
    <source>
        <dbReference type="Pfam" id="PF03190"/>
    </source>
</evidence>
<dbReference type="InterPro" id="IPR024705">
    <property type="entry name" value="Ssp411"/>
</dbReference>
<dbReference type="InterPro" id="IPR008928">
    <property type="entry name" value="6-hairpin_glycosidase_sf"/>
</dbReference>
<sequence length="677" mass="73811">MSTALQNNLAHETSPYLIQHAGNPVHWQPWGEEALALARAQNKPILLSVGYAACHWCHVMAHESFENPDIAAVMNELFINIKVDREERPDIDQIYMTALHALGEQGGWPLTMFLTPGGEPFWGGTYFPPESRYGRPGFVDVLRAIAKAYHTDFERVGRNRQALLGVLNRIPQRGDRAFDADGLAQAIAALAGITDPVNGGTKGAPKFPNASYLELLWRGGPGSEARKLMLLTLERICQGGIRDHVGGGFARYSVDEYWLVPHFEKMLYDNAQLLELLALAWQETKRDLYRQAAIELVEWLQREMLAGDGQISNSVAFAASLDADSEGHEGRFYVWKPHELVEILGVDDAEFVAHTFDIADGGNWEGQSIPNRLGKDDLEPALEIGWQDLRPRLIAERAKRVPPARDDKVLADWNGLAIAALARASVIFDRPDWLALAQAAFRFVAESMADGPRLGHSWREGRLLKPGLASDLAAMIRAALALHEAGAGQAYLDRALGWAEAIERDYADAEGGGYFLTAEDAAALITRPRSTLDDAVPNANGIMADNLVRLAALTGEQRWLQRGDEMFTALSPAMAGNVFGHASLLNALDLRLHGLEIVVLGSGAAADQLYRSALDQPFPSRTILRAARIEELPAGHAVRQADAGGGPAAFVCSGQRCSLPVGDPAALAETIRSMRGA</sequence>
<dbReference type="Proteomes" id="UP001595190">
    <property type="component" value="Unassembled WGS sequence"/>
</dbReference>
<dbReference type="SUPFAM" id="SSF48208">
    <property type="entry name" value="Six-hairpin glycosidases"/>
    <property type="match status" value="1"/>
</dbReference>
<dbReference type="InterPro" id="IPR012341">
    <property type="entry name" value="6hp_glycosidase-like_sf"/>
</dbReference>
<dbReference type="PIRSF" id="PIRSF006402">
    <property type="entry name" value="UCP006402_thioredoxin"/>
    <property type="match status" value="1"/>
</dbReference>
<dbReference type="PANTHER" id="PTHR42899">
    <property type="entry name" value="SPERMATOGENESIS-ASSOCIATED PROTEIN 20"/>
    <property type="match status" value="1"/>
</dbReference>
<feature type="domain" description="Spermatogenesis-associated protein 20-like TRX" evidence="1">
    <location>
        <begin position="6"/>
        <end position="166"/>
    </location>
</feature>
<comment type="caution">
    <text evidence="2">The sequence shown here is derived from an EMBL/GenBank/DDBJ whole genome shotgun (WGS) entry which is preliminary data.</text>
</comment>
<dbReference type="EMBL" id="JBHGPK010000004">
    <property type="protein sequence ID" value="MFC2250487.1"/>
    <property type="molecule type" value="Genomic_DNA"/>
</dbReference>
<dbReference type="Pfam" id="PF03190">
    <property type="entry name" value="Thioredox_DsbH"/>
    <property type="match status" value="1"/>
</dbReference>
<gene>
    <name evidence="2" type="ORF">ACETRX_12755</name>
</gene>